<dbReference type="InterPro" id="IPR032777">
    <property type="entry name" value="DUF4515"/>
</dbReference>
<evidence type="ECO:0000256" key="9">
    <source>
        <dbReference type="ARBA" id="ARBA00031573"/>
    </source>
</evidence>
<gene>
    <name evidence="12" type="ORF">BDEG_20444</name>
</gene>
<protein>
    <recommendedName>
        <fullName evidence="3">Basal body-orientation factor 1</fullName>
    </recommendedName>
    <alternativeName>
        <fullName evidence="9">Coiled-coil domain-containing protein 176</fullName>
    </alternativeName>
</protein>
<evidence type="ECO:0000313" key="12">
    <source>
        <dbReference type="EMBL" id="OAJ36251.1"/>
    </source>
</evidence>
<proteinExistence type="inferred from homology"/>
<evidence type="ECO:0000256" key="7">
    <source>
        <dbReference type="ARBA" id="ARBA00023212"/>
    </source>
</evidence>
<feature type="coiled-coil region" evidence="10">
    <location>
        <begin position="47"/>
        <end position="81"/>
    </location>
</feature>
<dbReference type="EMBL" id="DS022300">
    <property type="protein sequence ID" value="OAJ36251.1"/>
    <property type="molecule type" value="Genomic_DNA"/>
</dbReference>
<evidence type="ECO:0000259" key="11">
    <source>
        <dbReference type="Pfam" id="PF14988"/>
    </source>
</evidence>
<evidence type="ECO:0000256" key="8">
    <source>
        <dbReference type="ARBA" id="ARBA00023273"/>
    </source>
</evidence>
<organism evidence="12 13">
    <name type="scientific">Batrachochytrium dendrobatidis (strain JEL423)</name>
    <dbReference type="NCBI Taxonomy" id="403673"/>
    <lineage>
        <taxon>Eukaryota</taxon>
        <taxon>Fungi</taxon>
        <taxon>Fungi incertae sedis</taxon>
        <taxon>Chytridiomycota</taxon>
        <taxon>Chytridiomycota incertae sedis</taxon>
        <taxon>Chytridiomycetes</taxon>
        <taxon>Rhizophydiales</taxon>
        <taxon>Rhizophydiales incertae sedis</taxon>
        <taxon>Batrachochytrium</taxon>
    </lineage>
</organism>
<evidence type="ECO:0000256" key="6">
    <source>
        <dbReference type="ARBA" id="ARBA00023069"/>
    </source>
</evidence>
<name>A0A177WA37_BATDL</name>
<reference evidence="12 13" key="1">
    <citation type="submission" date="2006-10" db="EMBL/GenBank/DDBJ databases">
        <title>The Genome Sequence of Batrachochytrium dendrobatidis JEL423.</title>
        <authorList>
            <consortium name="The Broad Institute Genome Sequencing Platform"/>
            <person name="Birren B."/>
            <person name="Lander E."/>
            <person name="Galagan J."/>
            <person name="Cuomo C."/>
            <person name="Devon K."/>
            <person name="Jaffe D."/>
            <person name="Butler J."/>
            <person name="Alvarez P."/>
            <person name="Gnerre S."/>
            <person name="Grabherr M."/>
            <person name="Kleber M."/>
            <person name="Mauceli E."/>
            <person name="Brockman W."/>
            <person name="Young S."/>
            <person name="LaButti K."/>
            <person name="Sykes S."/>
            <person name="DeCaprio D."/>
            <person name="Crawford M."/>
            <person name="Koehrsen M."/>
            <person name="Engels R."/>
            <person name="Montgomery P."/>
            <person name="Pearson M."/>
            <person name="Howarth C."/>
            <person name="Larson L."/>
            <person name="White J."/>
            <person name="O'Leary S."/>
            <person name="Kodira C."/>
            <person name="Zeng Q."/>
            <person name="Yandava C."/>
            <person name="Alvarado L."/>
            <person name="Longcore J."/>
            <person name="James T."/>
        </authorList>
    </citation>
    <scope>NUCLEOTIDE SEQUENCE [LARGE SCALE GENOMIC DNA]</scope>
    <source>
        <strain evidence="12 13">JEL423</strain>
    </source>
</reference>
<evidence type="ECO:0000256" key="1">
    <source>
        <dbReference type="ARBA" id="ARBA00004120"/>
    </source>
</evidence>
<dbReference type="OrthoDB" id="441129at2759"/>
<evidence type="ECO:0000256" key="5">
    <source>
        <dbReference type="ARBA" id="ARBA00023054"/>
    </source>
</evidence>
<feature type="coiled-coil region" evidence="10">
    <location>
        <begin position="203"/>
        <end position="266"/>
    </location>
</feature>
<keyword evidence="8" id="KW-0966">Cell projection</keyword>
<evidence type="ECO:0000256" key="4">
    <source>
        <dbReference type="ARBA" id="ARBA00022490"/>
    </source>
</evidence>
<keyword evidence="7" id="KW-0206">Cytoskeleton</keyword>
<dbReference type="STRING" id="403673.A0A177WA37"/>
<comment type="similarity">
    <text evidence="2">Belongs to the BBOF1 family.</text>
</comment>
<evidence type="ECO:0000256" key="2">
    <source>
        <dbReference type="ARBA" id="ARBA00007508"/>
    </source>
</evidence>
<sequence length="445" mass="51888">MAEQERQFKIARDAVIEESSRNTAEINGILSEKEAAFKIMQQEFSVIKDFRKKRMDLMQNLDEQKHELDDTEKRHKEIIIRLERKFFEEKIRLQKEASRKISELATKAHKEAVLNLNETTKEVYKENIRMAEALQYHVQEGEELSKANIELTQANRQLSEEKDLHNIKDLKLKIASMEHSLSHVVREFEYERTIIGDLARHELNQVREVADKLRASLARKTLEMKHIKRLAQHILNQRTELEQFFLEALEMVKSEMKKAREKQLKEAQMEYDKRMRTMFKDRAPIPPVQSFRIQNKNPLDKFLAETLIDKEDKAKSISNKAKIDIKDLTWEDKERVLRILFAKMNGTSLAKAAERSCNQISSVRQGNRDTNGFVREMEYKTNIDHFDMEVQSSVGTETIDDTAQSNFILPSNQLAENGNDEEFSTISISQAASTTPFQTFPAIPT</sequence>
<evidence type="ECO:0000313" key="13">
    <source>
        <dbReference type="Proteomes" id="UP000077115"/>
    </source>
</evidence>
<dbReference type="AlphaFoldDB" id="A0A177WA37"/>
<evidence type="ECO:0000256" key="3">
    <source>
        <dbReference type="ARBA" id="ARBA00015392"/>
    </source>
</evidence>
<dbReference type="PANTHER" id="PTHR14845">
    <property type="entry name" value="COILED-COIL DOMAIN-CONTAINING 166"/>
    <property type="match status" value="1"/>
</dbReference>
<accession>A0A177WA37</accession>
<dbReference type="VEuPathDB" id="FungiDB:BDEG_20444"/>
<reference evidence="12 13" key="2">
    <citation type="submission" date="2016-05" db="EMBL/GenBank/DDBJ databases">
        <title>Lineage-specific infection strategies underlie the spectrum of fungal disease in amphibians.</title>
        <authorList>
            <person name="Cuomo C.A."/>
            <person name="Farrer R.A."/>
            <person name="James T."/>
            <person name="Longcore J."/>
            <person name="Birren B."/>
        </authorList>
    </citation>
    <scope>NUCLEOTIDE SEQUENCE [LARGE SCALE GENOMIC DNA]</scope>
    <source>
        <strain evidence="12 13">JEL423</strain>
    </source>
</reference>
<dbReference type="Pfam" id="PF14988">
    <property type="entry name" value="DUF4515"/>
    <property type="match status" value="1"/>
</dbReference>
<keyword evidence="4" id="KW-0963">Cytoplasm</keyword>
<dbReference type="PANTHER" id="PTHR14845:SF5">
    <property type="entry name" value="BASAL BODY-ORIENTATION FACTOR 1"/>
    <property type="match status" value="1"/>
</dbReference>
<keyword evidence="6" id="KW-0969">Cilium</keyword>
<keyword evidence="5 10" id="KW-0175">Coiled coil</keyword>
<feature type="domain" description="DUF4515" evidence="11">
    <location>
        <begin position="13"/>
        <end position="163"/>
    </location>
</feature>
<comment type="subcellular location">
    <subcellularLocation>
        <location evidence="1">Cytoplasm</location>
        <location evidence="1">Cytoskeleton</location>
        <location evidence="1">Cilium basal body</location>
    </subcellularLocation>
</comment>
<evidence type="ECO:0000256" key="10">
    <source>
        <dbReference type="SAM" id="Coils"/>
    </source>
</evidence>
<dbReference type="Proteomes" id="UP000077115">
    <property type="component" value="Unassembled WGS sequence"/>
</dbReference>